<dbReference type="Pfam" id="PF00642">
    <property type="entry name" value="zf-CCCH"/>
    <property type="match status" value="1"/>
</dbReference>
<keyword evidence="2 4" id="KW-0863">Zinc-finger</keyword>
<keyword evidence="8" id="KW-1185">Reference proteome</keyword>
<feature type="domain" description="C3H1-type" evidence="6">
    <location>
        <begin position="98"/>
        <end position="125"/>
    </location>
</feature>
<evidence type="ECO:0000256" key="5">
    <source>
        <dbReference type="SAM" id="MobiDB-lite"/>
    </source>
</evidence>
<evidence type="ECO:0000313" key="8">
    <source>
        <dbReference type="Proteomes" id="UP001189429"/>
    </source>
</evidence>
<accession>A0ABN9VGJ2</accession>
<dbReference type="Proteomes" id="UP001189429">
    <property type="component" value="Unassembled WGS sequence"/>
</dbReference>
<dbReference type="PANTHER" id="PTHR14493">
    <property type="entry name" value="UNKEMPT FAMILY MEMBER"/>
    <property type="match status" value="1"/>
</dbReference>
<reference evidence="7" key="1">
    <citation type="submission" date="2023-10" db="EMBL/GenBank/DDBJ databases">
        <authorList>
            <person name="Chen Y."/>
            <person name="Shah S."/>
            <person name="Dougan E. K."/>
            <person name="Thang M."/>
            <person name="Chan C."/>
        </authorList>
    </citation>
    <scope>NUCLEOTIDE SEQUENCE [LARGE SCALE GENOMIC DNA]</scope>
</reference>
<feature type="compositionally biased region" description="Low complexity" evidence="5">
    <location>
        <begin position="15"/>
        <end position="43"/>
    </location>
</feature>
<feature type="region of interest" description="Disordered" evidence="5">
    <location>
        <begin position="1"/>
        <end position="43"/>
    </location>
</feature>
<feature type="region of interest" description="Disordered" evidence="5">
    <location>
        <begin position="195"/>
        <end position="329"/>
    </location>
</feature>
<evidence type="ECO:0000313" key="7">
    <source>
        <dbReference type="EMBL" id="CAK0871408.1"/>
    </source>
</evidence>
<sequence>MPARLRGRATAAKSPPGTRGPGALPRRAGRAPAPTDAAPRGGARLRQPALPAVQGPTPPMDLFHKTRLCRFHDLSLCARGAECSFAHGQGELQTMPDLTRTRLCQDLIRTGMCNNNRCAFAHNGTELRPRPSKKSILAARASRAAEAPATRHCCRAVSLTSPGALGIAGVAAARAAAQQQPSAARGRRGEVAHLQGPGALGAAGGVPQEKVPWRGGQTPSRTPSDRPLGEAACAPRRLDRGGSSPAASTATGGELTPLESWPSGPWQWAGQQRTPAADPEAHREGDGEGTDDPADGAPGMEIGVKNTFVHVTSTPTSLRRSRSWPDSFS</sequence>
<dbReference type="InterPro" id="IPR000571">
    <property type="entry name" value="Znf_CCCH"/>
</dbReference>
<keyword evidence="3 4" id="KW-0862">Zinc</keyword>
<feature type="zinc finger region" description="C3H1-type" evidence="4">
    <location>
        <begin position="63"/>
        <end position="90"/>
    </location>
</feature>
<evidence type="ECO:0000259" key="6">
    <source>
        <dbReference type="PROSITE" id="PS50103"/>
    </source>
</evidence>
<organism evidence="7 8">
    <name type="scientific">Prorocentrum cordatum</name>
    <dbReference type="NCBI Taxonomy" id="2364126"/>
    <lineage>
        <taxon>Eukaryota</taxon>
        <taxon>Sar</taxon>
        <taxon>Alveolata</taxon>
        <taxon>Dinophyceae</taxon>
        <taxon>Prorocentrales</taxon>
        <taxon>Prorocentraceae</taxon>
        <taxon>Prorocentrum</taxon>
    </lineage>
</organism>
<dbReference type="Gene3D" id="4.10.1000.10">
    <property type="entry name" value="Zinc finger, CCCH-type"/>
    <property type="match status" value="2"/>
</dbReference>
<dbReference type="PANTHER" id="PTHR14493:SF50">
    <property type="entry name" value="RING FINGER PROTEIN UNKEMPT"/>
    <property type="match status" value="1"/>
</dbReference>
<dbReference type="PROSITE" id="PS50103">
    <property type="entry name" value="ZF_C3H1"/>
    <property type="match status" value="2"/>
</dbReference>
<feature type="zinc finger region" description="C3H1-type" evidence="4">
    <location>
        <begin position="98"/>
        <end position="125"/>
    </location>
</feature>
<dbReference type="InterPro" id="IPR045234">
    <property type="entry name" value="Unkempt-like"/>
</dbReference>
<evidence type="ECO:0000256" key="3">
    <source>
        <dbReference type="ARBA" id="ARBA00022833"/>
    </source>
</evidence>
<dbReference type="EMBL" id="CAUYUJ010017066">
    <property type="protein sequence ID" value="CAK0871408.1"/>
    <property type="molecule type" value="Genomic_DNA"/>
</dbReference>
<feature type="domain" description="C3H1-type" evidence="6">
    <location>
        <begin position="63"/>
        <end position="90"/>
    </location>
</feature>
<dbReference type="InterPro" id="IPR036855">
    <property type="entry name" value="Znf_CCCH_sf"/>
</dbReference>
<dbReference type="SUPFAM" id="SSF90229">
    <property type="entry name" value="CCCH zinc finger"/>
    <property type="match status" value="2"/>
</dbReference>
<comment type="caution">
    <text evidence="7">The sequence shown here is derived from an EMBL/GenBank/DDBJ whole genome shotgun (WGS) entry which is preliminary data.</text>
</comment>
<gene>
    <name evidence="7" type="ORF">PCOR1329_LOCUS57254</name>
</gene>
<evidence type="ECO:0000256" key="2">
    <source>
        <dbReference type="ARBA" id="ARBA00022771"/>
    </source>
</evidence>
<evidence type="ECO:0000256" key="4">
    <source>
        <dbReference type="PROSITE-ProRule" id="PRU00723"/>
    </source>
</evidence>
<dbReference type="SMART" id="SM00356">
    <property type="entry name" value="ZnF_C3H1"/>
    <property type="match status" value="2"/>
</dbReference>
<protein>
    <recommendedName>
        <fullName evidence="6">C3H1-type domain-containing protein</fullName>
    </recommendedName>
</protein>
<evidence type="ECO:0000256" key="1">
    <source>
        <dbReference type="ARBA" id="ARBA00022723"/>
    </source>
</evidence>
<keyword evidence="1 4" id="KW-0479">Metal-binding</keyword>
<name>A0ABN9VGJ2_9DINO</name>
<proteinExistence type="predicted"/>